<dbReference type="InterPro" id="IPR029058">
    <property type="entry name" value="AB_hydrolase_fold"/>
</dbReference>
<name>A0A1E7JPI8_9ACTN</name>
<dbReference type="InterPro" id="IPR051049">
    <property type="entry name" value="Dienelactone_hydrolase-like"/>
</dbReference>
<gene>
    <name evidence="2" type="ORF">AN215_11570</name>
</gene>
<dbReference type="PATRIC" id="fig|933944.5.peg.5354"/>
<evidence type="ECO:0000313" key="3">
    <source>
        <dbReference type="Proteomes" id="UP000176087"/>
    </source>
</evidence>
<dbReference type="InterPro" id="IPR002925">
    <property type="entry name" value="Dienelactn_hydro"/>
</dbReference>
<dbReference type="STRING" id="933944.AN215_11570"/>
<dbReference type="OrthoDB" id="188362at2"/>
<dbReference type="Pfam" id="PF01738">
    <property type="entry name" value="DLH"/>
    <property type="match status" value="1"/>
</dbReference>
<comment type="caution">
    <text evidence="2">The sequence shown here is derived from an EMBL/GenBank/DDBJ whole genome shotgun (WGS) entry which is preliminary data.</text>
</comment>
<dbReference type="Proteomes" id="UP000176087">
    <property type="component" value="Unassembled WGS sequence"/>
</dbReference>
<dbReference type="GO" id="GO:0016787">
    <property type="term" value="F:hydrolase activity"/>
    <property type="evidence" value="ECO:0007669"/>
    <property type="project" value="InterPro"/>
</dbReference>
<proteinExistence type="predicted"/>
<reference evidence="2 3" key="1">
    <citation type="journal article" date="2016" name="Front. Microbiol.">
        <title>Comparative Genomics Analysis of Streptomyces Species Reveals Their Adaptation to the Marine Environment and Their Diversity at the Genomic Level.</title>
        <authorList>
            <person name="Tian X."/>
            <person name="Zhang Z."/>
            <person name="Yang T."/>
            <person name="Chen M."/>
            <person name="Li J."/>
            <person name="Chen F."/>
            <person name="Yang J."/>
            <person name="Li W."/>
            <person name="Zhang B."/>
            <person name="Zhang Z."/>
            <person name="Wu J."/>
            <person name="Zhang C."/>
            <person name="Long L."/>
            <person name="Xiao J."/>
        </authorList>
    </citation>
    <scope>NUCLEOTIDE SEQUENCE [LARGE SCALE GENOMIC DNA]</scope>
    <source>
        <strain evidence="2 3">SCSIO 10390</strain>
    </source>
</reference>
<organism evidence="2 3">
    <name type="scientific">Streptomyces abyssalis</name>
    <dbReference type="NCBI Taxonomy" id="933944"/>
    <lineage>
        <taxon>Bacteria</taxon>
        <taxon>Bacillati</taxon>
        <taxon>Actinomycetota</taxon>
        <taxon>Actinomycetes</taxon>
        <taxon>Kitasatosporales</taxon>
        <taxon>Streptomycetaceae</taxon>
        <taxon>Streptomyces</taxon>
    </lineage>
</organism>
<dbReference type="RefSeq" id="WP_070009034.1">
    <property type="nucleotide sequence ID" value="NZ_LJGS01000036.1"/>
</dbReference>
<accession>A0A1E7JPI8</accession>
<dbReference type="AlphaFoldDB" id="A0A1E7JPI8"/>
<evidence type="ECO:0000313" key="2">
    <source>
        <dbReference type="EMBL" id="OEU90176.1"/>
    </source>
</evidence>
<keyword evidence="3" id="KW-1185">Reference proteome</keyword>
<dbReference type="PANTHER" id="PTHR46623:SF6">
    <property type="entry name" value="ALPHA_BETA-HYDROLASES SUPERFAMILY PROTEIN"/>
    <property type="match status" value="1"/>
</dbReference>
<protein>
    <submittedName>
        <fullName evidence="2">Carboxymethylenebutenolidase</fullName>
    </submittedName>
</protein>
<dbReference type="SUPFAM" id="SSF53474">
    <property type="entry name" value="alpha/beta-Hydrolases"/>
    <property type="match status" value="1"/>
</dbReference>
<dbReference type="PANTHER" id="PTHR46623">
    <property type="entry name" value="CARBOXYMETHYLENEBUTENOLIDASE-RELATED"/>
    <property type="match status" value="1"/>
</dbReference>
<sequence length="231" mass="24544">MSAPPLRQNLRFDADGVEIYGYLALPEGGTGPGVIVIQEWWGLTDQIADVADQFAAAGYVALAPDLYGGRTTHDSDDAARLATELPMNQAVRELTGAVDYLLAHDAVRGDSVGAVGFCMGGGFVLALAAAAGEKIAAAVPYYGVTSDDEVDFSGVRADVLGHYGELDENATPARAEEIAARIRAESGAKVTIERYPAGHAFANEENHLGTYDPDSTRLAWERTLAFLEKRL</sequence>
<dbReference type="Gene3D" id="3.40.50.1820">
    <property type="entry name" value="alpha/beta hydrolase"/>
    <property type="match status" value="1"/>
</dbReference>
<feature type="domain" description="Dienelactone hydrolase" evidence="1">
    <location>
        <begin position="20"/>
        <end position="229"/>
    </location>
</feature>
<evidence type="ECO:0000259" key="1">
    <source>
        <dbReference type="Pfam" id="PF01738"/>
    </source>
</evidence>
<dbReference type="EMBL" id="LJGT01000038">
    <property type="protein sequence ID" value="OEU90176.1"/>
    <property type="molecule type" value="Genomic_DNA"/>
</dbReference>